<evidence type="ECO:0000259" key="10">
    <source>
        <dbReference type="PROSITE" id="PS51465"/>
    </source>
</evidence>
<dbReference type="InterPro" id="IPR002350">
    <property type="entry name" value="Kazal_dom"/>
</dbReference>
<evidence type="ECO:0000256" key="9">
    <source>
        <dbReference type="SAM" id="MobiDB-lite"/>
    </source>
</evidence>
<keyword evidence="8" id="KW-0406">Ion transport</keyword>
<dbReference type="InterPro" id="IPR036058">
    <property type="entry name" value="Kazal_dom_sf"/>
</dbReference>
<reference evidence="12" key="3">
    <citation type="submission" date="2018-12" db="EMBL/GenBank/DDBJ databases">
        <title>G10K-VGP greater horseshoe bat female genome, primary haplotype.</title>
        <authorList>
            <person name="Teeling E."/>
            <person name="Myers G."/>
            <person name="Vernes S."/>
            <person name="Pippel M."/>
            <person name="Winkler S."/>
            <person name="Fedrigo O."/>
            <person name="Rhie A."/>
            <person name="Koren S."/>
            <person name="Phillippy A."/>
            <person name="Lewin H."/>
            <person name="Damas J."/>
            <person name="Howe K."/>
            <person name="Mountcastle J."/>
            <person name="Jarvis E.D."/>
        </authorList>
    </citation>
    <scope>NUCLEOTIDE SEQUENCE [LARGE SCALE GENOMIC DNA]</scope>
</reference>
<feature type="transmembrane region" description="Helical" evidence="8">
    <location>
        <begin position="255"/>
        <end position="278"/>
    </location>
</feature>
<dbReference type="SUPFAM" id="SSF100895">
    <property type="entry name" value="Kazal-type serine protease inhibitors"/>
    <property type="match status" value="1"/>
</dbReference>
<evidence type="ECO:0000256" key="1">
    <source>
        <dbReference type="ARBA" id="ARBA00004651"/>
    </source>
</evidence>
<keyword evidence="8" id="KW-0813">Transport</keyword>
<evidence type="ECO:0000256" key="4">
    <source>
        <dbReference type="ARBA" id="ARBA00022692"/>
    </source>
</evidence>
<dbReference type="SUPFAM" id="SSF103473">
    <property type="entry name" value="MFS general substrate transporter"/>
    <property type="match status" value="1"/>
</dbReference>
<dbReference type="PANTHER" id="PTHR11388">
    <property type="entry name" value="ORGANIC ANION TRANSPORTER"/>
    <property type="match status" value="1"/>
</dbReference>
<feature type="domain" description="Kazal-like" evidence="10">
    <location>
        <begin position="484"/>
        <end position="539"/>
    </location>
</feature>
<keyword evidence="12" id="KW-1185">Reference proteome</keyword>
<dbReference type="Gene3D" id="1.20.1250.20">
    <property type="entry name" value="MFS general substrate transporter like domains"/>
    <property type="match status" value="1"/>
</dbReference>
<feature type="transmembrane region" description="Helical" evidence="8">
    <location>
        <begin position="410"/>
        <end position="432"/>
    </location>
</feature>
<comment type="similarity">
    <text evidence="2 8">Belongs to the organo anion transporter (TC 2.A.60) family.</text>
</comment>
<keyword evidence="5 8" id="KW-1133">Transmembrane helix</keyword>
<dbReference type="AlphaFoldDB" id="A0A671ESW4"/>
<organism evidence="11 12">
    <name type="scientific">Rhinolophus ferrumequinum</name>
    <name type="common">Greater horseshoe bat</name>
    <dbReference type="NCBI Taxonomy" id="59479"/>
    <lineage>
        <taxon>Eukaryota</taxon>
        <taxon>Metazoa</taxon>
        <taxon>Chordata</taxon>
        <taxon>Craniata</taxon>
        <taxon>Vertebrata</taxon>
        <taxon>Euteleostomi</taxon>
        <taxon>Mammalia</taxon>
        <taxon>Eutheria</taxon>
        <taxon>Laurasiatheria</taxon>
        <taxon>Chiroptera</taxon>
        <taxon>Yinpterochiroptera</taxon>
        <taxon>Rhinolophoidea</taxon>
        <taxon>Rhinolophidae</taxon>
        <taxon>Rhinolophinae</taxon>
        <taxon>Rhinolophus</taxon>
    </lineage>
</organism>
<dbReference type="Proteomes" id="UP000472240">
    <property type="component" value="Chromosome 7"/>
</dbReference>
<dbReference type="NCBIfam" id="TIGR00805">
    <property type="entry name" value="oat"/>
    <property type="match status" value="1"/>
</dbReference>
<evidence type="ECO:0000256" key="2">
    <source>
        <dbReference type="ARBA" id="ARBA00009657"/>
    </source>
</evidence>
<reference evidence="11" key="4">
    <citation type="submission" date="2025-08" db="UniProtKB">
        <authorList>
            <consortium name="Ensembl"/>
        </authorList>
    </citation>
    <scope>IDENTIFICATION</scope>
</reference>
<dbReference type="Ensembl" id="ENSRFET00010016043.1">
    <property type="protein sequence ID" value="ENSRFEP00010014683.1"/>
    <property type="gene ID" value="ENSRFEG00010009884.1"/>
</dbReference>
<reference evidence="11" key="5">
    <citation type="submission" date="2025-09" db="UniProtKB">
        <authorList>
            <consortium name="Ensembl"/>
        </authorList>
    </citation>
    <scope>IDENTIFICATION</scope>
</reference>
<sequence>MQEALAEVEPQAARAQPTVGAVPGEKKKSRKKPWYIKMVPASLIRFRNVLKKKRSKAGAVTPIIQKPPKGYENFEGPCGLGHIVIGSCQHFNNIHCFLIFYCTLVFSQGIVFALVDLNIDTFWRNSRLKTIESVVLSLTYDISSCLVVVFISYYGGRGNIPKWITAASFLIGFGSLLFAFPFFHGKNYQLTVQTEDICEDMKTTQACKRSIPSQSNYVPFFIFGQTVQGIAGMCLYILGVCFLDDSVATHSVGIYLGIMDASVIIGYAVGYTIGAPLVKTSVNSTFNKSIGDSHNEHWLQTWWIRFVFVSVIAWSTLIPLSCFPHHLRGTERIRAGKKKRPRLLDRRFKDQEFGTSIKDLFASVWFLMKTPMFVCLALTRASQFLVMVGASEFLPIYLENQFVLTATKATILSGLVLIPGSALGQLLGGIIVSKLHMYCKGLMTFIIVTSTISLVPIMFVIFVHCNPTPVAGINEDYGGTGQLGNLTAPCNSHCRCSPSFYSAVCGRDDVGYFSPCFAGCTYSKTFGDHKTYFNCSCIDEGLITSDDQGDFIDARSGTCDAKCYKLPLFIVLTFSTIVFSGFSDIPSILTILRIVSDKQRSLALGMSYVILRVFGSIPGPVVFKMVGESSCTFRATESCGETGGCRIYNTIKMAYLFVGIFLIITNTE</sequence>
<proteinExistence type="inferred from homology"/>
<evidence type="ECO:0000256" key="8">
    <source>
        <dbReference type="RuleBase" id="RU362056"/>
    </source>
</evidence>
<keyword evidence="7" id="KW-1015">Disulfide bond</keyword>
<evidence type="ECO:0000256" key="7">
    <source>
        <dbReference type="ARBA" id="ARBA00023157"/>
    </source>
</evidence>
<dbReference type="GO" id="GO:0006811">
    <property type="term" value="P:monoatomic ion transport"/>
    <property type="evidence" value="ECO:0007669"/>
    <property type="project" value="UniProtKB-KW"/>
</dbReference>
<dbReference type="GO" id="GO:0015347">
    <property type="term" value="F:sodium-independent organic anion transmembrane transporter activity"/>
    <property type="evidence" value="ECO:0007669"/>
    <property type="project" value="TreeGrafter"/>
</dbReference>
<reference evidence="11 12" key="1">
    <citation type="journal article" date="2015" name="Annu Rev Anim Biosci">
        <title>The Genome 10K Project: a way forward.</title>
        <authorList>
            <person name="Koepfli K.P."/>
            <person name="Paten B."/>
            <person name="O'Brien S.J."/>
            <person name="Koepfli K.P."/>
            <person name="Paten B."/>
            <person name="Antunes A."/>
            <person name="Belov K."/>
            <person name="Bustamante C."/>
            <person name="Castoe T.A."/>
            <person name="Clawson H."/>
            <person name="Crawford A.J."/>
            <person name="Diekhans M."/>
            <person name="Distel D."/>
            <person name="Durbin R."/>
            <person name="Earl D."/>
            <person name="Fujita M.K."/>
            <person name="Gamble T."/>
            <person name="Georges A."/>
            <person name="Gemmell N."/>
            <person name="Gilbert M.T."/>
            <person name="Graves J.M."/>
            <person name="Green R.E."/>
            <person name="Hickey G."/>
            <person name="Jarvis E.D."/>
            <person name="Johnson W."/>
            <person name="Komissarov A."/>
            <person name="Korf I."/>
            <person name="Kuhn R."/>
            <person name="Larkin D.M."/>
            <person name="Lewin H."/>
            <person name="Lopez J.V."/>
            <person name="Ma J."/>
            <person name="Marques-Bonet T."/>
            <person name="Miller W."/>
            <person name="Murphy R."/>
            <person name="Pevzner P."/>
            <person name="Shapiro B."/>
            <person name="Steiner C."/>
            <person name="Tamazian G."/>
            <person name="Venkatesh B."/>
            <person name="Wang J."/>
            <person name="Wayne R."/>
            <person name="Wiley E."/>
            <person name="Yang H."/>
            <person name="Zhang G."/>
            <person name="Haussler D."/>
            <person name="Ryder O."/>
            <person name="O'Brien S.J."/>
        </authorList>
    </citation>
    <scope>NUCLEOTIDE SEQUENCE</scope>
</reference>
<feature type="transmembrane region" description="Helical" evidence="8">
    <location>
        <begin position="647"/>
        <end position="665"/>
    </location>
</feature>
<feature type="transmembrane region" description="Helical" evidence="8">
    <location>
        <begin position="163"/>
        <end position="183"/>
    </location>
</feature>
<accession>A0A671ESW4</accession>
<evidence type="ECO:0000256" key="5">
    <source>
        <dbReference type="ARBA" id="ARBA00022989"/>
    </source>
</evidence>
<feature type="region of interest" description="Disordered" evidence="9">
    <location>
        <begin position="1"/>
        <end position="26"/>
    </location>
</feature>
<dbReference type="Pfam" id="PF03137">
    <property type="entry name" value="OATP"/>
    <property type="match status" value="1"/>
</dbReference>
<dbReference type="GO" id="GO:0043252">
    <property type="term" value="P:sodium-independent organic anion transport"/>
    <property type="evidence" value="ECO:0007669"/>
    <property type="project" value="TreeGrafter"/>
</dbReference>
<reference evidence="11 12" key="2">
    <citation type="journal article" date="2018" name="Annu Rev Anim Biosci">
        <title>Bat Biology, Genomes, and the Bat1K Project: To Generate Chromosome-Level Genomes for All Living Bat Species.</title>
        <authorList>
            <person name="Teeling E.C."/>
            <person name="Vernes S.C."/>
            <person name="Davalos L.M."/>
            <person name="Ray D.A."/>
            <person name="Gilbert M.T.P."/>
            <person name="Myers E."/>
        </authorList>
    </citation>
    <scope>NUCLEOTIDE SEQUENCE</scope>
</reference>
<dbReference type="InterPro" id="IPR036259">
    <property type="entry name" value="MFS_trans_sf"/>
</dbReference>
<feature type="transmembrane region" description="Helical" evidence="8">
    <location>
        <begin position="568"/>
        <end position="592"/>
    </location>
</feature>
<dbReference type="InParanoid" id="A0A671ESW4"/>
<dbReference type="InterPro" id="IPR004156">
    <property type="entry name" value="OATP"/>
</dbReference>
<keyword evidence="4 8" id="KW-0812">Transmembrane</keyword>
<evidence type="ECO:0000313" key="11">
    <source>
        <dbReference type="Ensembl" id="ENSRFEP00010014683.1"/>
    </source>
</evidence>
<evidence type="ECO:0000256" key="6">
    <source>
        <dbReference type="ARBA" id="ARBA00023136"/>
    </source>
</evidence>
<name>A0A671ESW4_RHIFE</name>
<protein>
    <recommendedName>
        <fullName evidence="8">Solute carrier organic anion transporter family member</fullName>
    </recommendedName>
</protein>
<dbReference type="Pfam" id="PF07648">
    <property type="entry name" value="Kazal_2"/>
    <property type="match status" value="1"/>
</dbReference>
<keyword evidence="6 8" id="KW-0472">Membrane</keyword>
<feature type="transmembrane region" description="Helical" evidence="8">
    <location>
        <begin position="302"/>
        <end position="323"/>
    </location>
</feature>
<dbReference type="FunFam" id="1.20.1250.20:FF:000363">
    <property type="entry name" value="Solute carrier organic anion transporter family member"/>
    <property type="match status" value="1"/>
</dbReference>
<feature type="transmembrane region" description="Helical" evidence="8">
    <location>
        <begin position="444"/>
        <end position="463"/>
    </location>
</feature>
<dbReference type="GeneTree" id="ENSGT01150000286985"/>
<feature type="transmembrane region" description="Helical" evidence="8">
    <location>
        <begin position="135"/>
        <end position="156"/>
    </location>
</feature>
<keyword evidence="3" id="KW-1003">Cell membrane</keyword>
<evidence type="ECO:0000256" key="3">
    <source>
        <dbReference type="ARBA" id="ARBA00022475"/>
    </source>
</evidence>
<comment type="subcellular location">
    <subcellularLocation>
        <location evidence="1 8">Cell membrane</location>
        <topology evidence="1 8">Multi-pass membrane protein</topology>
    </subcellularLocation>
</comment>
<dbReference type="GO" id="GO:0016323">
    <property type="term" value="C:basolateral plasma membrane"/>
    <property type="evidence" value="ECO:0007669"/>
    <property type="project" value="TreeGrafter"/>
</dbReference>
<comment type="caution">
    <text evidence="8">Lacks conserved residue(s) required for the propagation of feature annotation.</text>
</comment>
<feature type="transmembrane region" description="Helical" evidence="8">
    <location>
        <begin position="96"/>
        <end position="115"/>
    </location>
</feature>
<feature type="transmembrane region" description="Helical" evidence="8">
    <location>
        <begin position="220"/>
        <end position="243"/>
    </location>
</feature>
<dbReference type="PANTHER" id="PTHR11388:SF95">
    <property type="entry name" value="SOLUTE CARRIER ORGANIC ANION TRANSPORTER FAMILY MEMBER 6A1"/>
    <property type="match status" value="1"/>
</dbReference>
<evidence type="ECO:0000313" key="12">
    <source>
        <dbReference type="Proteomes" id="UP000472240"/>
    </source>
</evidence>
<dbReference type="PROSITE" id="PS51465">
    <property type="entry name" value="KAZAL_2"/>
    <property type="match status" value="1"/>
</dbReference>
<dbReference type="OMA" id="IFVHCNP"/>
<feature type="transmembrane region" description="Helical" evidence="8">
    <location>
        <begin position="604"/>
        <end position="627"/>
    </location>
</feature>
<gene>
    <name evidence="11" type="primary">SLCO6A1</name>
</gene>